<feature type="compositionally biased region" description="Low complexity" evidence="1">
    <location>
        <begin position="457"/>
        <end position="466"/>
    </location>
</feature>
<comment type="caution">
    <text evidence="2">The sequence shown here is derived from an EMBL/GenBank/DDBJ whole genome shotgun (WGS) entry which is preliminary data.</text>
</comment>
<evidence type="ECO:0000313" key="2">
    <source>
        <dbReference type="EMBL" id="KAJ7206781.1"/>
    </source>
</evidence>
<feature type="compositionally biased region" description="Polar residues" evidence="1">
    <location>
        <begin position="467"/>
        <end position="479"/>
    </location>
</feature>
<feature type="compositionally biased region" description="Polar residues" evidence="1">
    <location>
        <begin position="382"/>
        <end position="411"/>
    </location>
</feature>
<protein>
    <submittedName>
        <fullName evidence="2">Uncharacterized protein</fullName>
    </submittedName>
</protein>
<evidence type="ECO:0000313" key="3">
    <source>
        <dbReference type="Proteomes" id="UP001219525"/>
    </source>
</evidence>
<proteinExistence type="predicted"/>
<feature type="compositionally biased region" description="Low complexity" evidence="1">
    <location>
        <begin position="870"/>
        <end position="885"/>
    </location>
</feature>
<gene>
    <name evidence="2" type="ORF">GGX14DRAFT_456820</name>
</gene>
<feature type="region of interest" description="Disordered" evidence="1">
    <location>
        <begin position="919"/>
        <end position="950"/>
    </location>
</feature>
<reference evidence="2" key="1">
    <citation type="submission" date="2023-03" db="EMBL/GenBank/DDBJ databases">
        <title>Massive genome expansion in bonnet fungi (Mycena s.s.) driven by repeated elements and novel gene families across ecological guilds.</title>
        <authorList>
            <consortium name="Lawrence Berkeley National Laboratory"/>
            <person name="Harder C.B."/>
            <person name="Miyauchi S."/>
            <person name="Viragh M."/>
            <person name="Kuo A."/>
            <person name="Thoen E."/>
            <person name="Andreopoulos B."/>
            <person name="Lu D."/>
            <person name="Skrede I."/>
            <person name="Drula E."/>
            <person name="Henrissat B."/>
            <person name="Morin E."/>
            <person name="Kohler A."/>
            <person name="Barry K."/>
            <person name="LaButti K."/>
            <person name="Morin E."/>
            <person name="Salamov A."/>
            <person name="Lipzen A."/>
            <person name="Mereny Z."/>
            <person name="Hegedus B."/>
            <person name="Baldrian P."/>
            <person name="Stursova M."/>
            <person name="Weitz H."/>
            <person name="Taylor A."/>
            <person name="Grigoriev I.V."/>
            <person name="Nagy L.G."/>
            <person name="Martin F."/>
            <person name="Kauserud H."/>
        </authorList>
    </citation>
    <scope>NUCLEOTIDE SEQUENCE</scope>
    <source>
        <strain evidence="2">9144</strain>
    </source>
</reference>
<feature type="compositionally biased region" description="Pro residues" evidence="1">
    <location>
        <begin position="444"/>
        <end position="456"/>
    </location>
</feature>
<accession>A0AAD6VDR8</accession>
<feature type="region of interest" description="Disordered" evidence="1">
    <location>
        <begin position="317"/>
        <end position="479"/>
    </location>
</feature>
<dbReference type="AlphaFoldDB" id="A0AAD6VDR8"/>
<feature type="compositionally biased region" description="Basic and acidic residues" evidence="1">
    <location>
        <begin position="847"/>
        <end position="856"/>
    </location>
</feature>
<feature type="compositionally biased region" description="Basic and acidic residues" evidence="1">
    <location>
        <begin position="359"/>
        <end position="369"/>
    </location>
</feature>
<feature type="region of interest" description="Disordered" evidence="1">
    <location>
        <begin position="1"/>
        <end position="22"/>
    </location>
</feature>
<dbReference type="EMBL" id="JARJCW010000038">
    <property type="protein sequence ID" value="KAJ7206781.1"/>
    <property type="molecule type" value="Genomic_DNA"/>
</dbReference>
<organism evidence="2 3">
    <name type="scientific">Mycena pura</name>
    <dbReference type="NCBI Taxonomy" id="153505"/>
    <lineage>
        <taxon>Eukaryota</taxon>
        <taxon>Fungi</taxon>
        <taxon>Dikarya</taxon>
        <taxon>Basidiomycota</taxon>
        <taxon>Agaricomycotina</taxon>
        <taxon>Agaricomycetes</taxon>
        <taxon>Agaricomycetidae</taxon>
        <taxon>Agaricales</taxon>
        <taxon>Marasmiineae</taxon>
        <taxon>Mycenaceae</taxon>
        <taxon>Mycena</taxon>
    </lineage>
</organism>
<feature type="region of interest" description="Disordered" evidence="1">
    <location>
        <begin position="844"/>
        <end position="904"/>
    </location>
</feature>
<sequence>MDFAAQPLPRAPTPDSPLSNRRDSLYDATVTINDLTQALENVSRVPSPEPPALLFCCCGRDDCEHVQAWVTTKARLESRLTLSAEVGQALLQRHEAYVRRHEDQQNRTREAALEDMDSHAVDTAALQDQLDYLTKENKALEKRLTQSLVNNEVTEVSSKTILQELAEAKATISRLTTSAVRSVGWDTRLSAAMKEKDDMQQERDSESQRARLAESRFAALKERTSKLQSDVRRLQNALEERREHRLESSESILMDARKRIEALNRSVGAPSQEEPELTSMLETLVDDNETLKRDNAELQTLLSDTREDYRALQEEMEDLRVNPPPPRSGAATPSHQRHFHTGSVPTTMLSPSYMFKRSSSTERRSRRYEPLTPETNRRPLSPTDSLANSETKWSSFSQPQPHYPGSPSNPNFDIEDVHEDTTLERRTHKPLFLLARTRGVQTDPYPPTPAPYPPSHSPSSNMSVYSDSLTPSHNTGTSYQPSMSLSVIIDRTTALLQRIQTADALSLTNRLKRQQIRGADVKHLSRSTIAGIVADVGKQLRAGQQEEELRANRRDVRALLTALREMFGALGEMRVLLNEVVLDPSSATRISTEAMDPGKAQEQENTGNGTTGWIAPLSKLFTGATPRAEVERAATVSPLAAPRPMPPRFVPKLGPALAASATTVNVEFSSAGMGRAVTSTFDTPRAAVEGNSAAPPSSGVMGIFAGAPRNRTPDPWVVVPNAKTLRRTSTMIQRPGRQHPNRLSRNVDAVLDGVGTPVLRVGDGGDEGEEPDYVGPLLSRTLRRRGLSDSSIHSTYATQAPPEEEDEDADAPPPPSAGLTQREAVWLGSGSVLQALTRRVQSFRSGLDGEKERERAQGGGDSQWAEPGTSLPAPAAPVAGSVPPRVSRRHSSRYDSPLKKSTSVSGFNFLPALANLVPSGEQPEVSRSLREGGLLSRTYRPAEATEREYM</sequence>
<feature type="region of interest" description="Disordered" evidence="1">
    <location>
        <begin position="592"/>
        <end position="613"/>
    </location>
</feature>
<evidence type="ECO:0000256" key="1">
    <source>
        <dbReference type="SAM" id="MobiDB-lite"/>
    </source>
</evidence>
<keyword evidence="3" id="KW-1185">Reference proteome</keyword>
<feature type="region of interest" description="Disordered" evidence="1">
    <location>
        <begin position="785"/>
        <end position="819"/>
    </location>
</feature>
<dbReference type="Proteomes" id="UP001219525">
    <property type="component" value="Unassembled WGS sequence"/>
</dbReference>
<name>A0AAD6VDR8_9AGAR</name>